<proteinExistence type="predicted"/>
<evidence type="ECO:0000256" key="2">
    <source>
        <dbReference type="SAM" id="MobiDB-lite"/>
    </source>
</evidence>
<dbReference type="OrthoDB" id="288987at2759"/>
<dbReference type="Gene3D" id="3.90.70.130">
    <property type="match status" value="1"/>
</dbReference>
<keyword evidence="5" id="KW-1185">Reference proteome</keyword>
<dbReference type="Proteomes" id="UP001138500">
    <property type="component" value="Unassembled WGS sequence"/>
</dbReference>
<gene>
    <name evidence="4" type="ORF">Tdes44962_MAKER02963</name>
</gene>
<sequence>MADIACPFCGVTSIEPFVIELHIQDVHSEGDAMNERDAVLARTLASSPADEDATPPPSHEWVKCTRPSCGDYVHVREMDEHVELHDALIASDNGSASGDNVEEKSSLHYQMATRASLAAHDGGRGERAKGQSRHKGPSQRTLTLLDYFSGHSVHGNSRPKPIDYQQHRRAGQLGRGELGPHAYEKAMPDQVRRHLINDAKAHRVNRIGSNGRMATQTVVDNNTEGVVRIIAELCAKHETTVVTYLCSAIVKHVNKLKCDGNFCGYWNIQMLLTYFPSTPAKLRTLGLPNVLQIQDDIEDAWRSGICPHGRIETGGIRNTRKWIGTSEATAYFTHIGIPVTPLCFKDETDQLAVTSLLDYVEAYFLGGAKEDQVSGTSHVTKLAPIYLQRRGHSMTVVGIERKDDGSRNLIVFDPSFETSQSVKNLIDGRKTTAKVENLLKPYRRSDASLARWNEFEVLVVQAKHA</sequence>
<dbReference type="InterPro" id="IPR012462">
    <property type="entry name" value="UFSP1/2_DUB_cat"/>
</dbReference>
<evidence type="ECO:0000313" key="5">
    <source>
        <dbReference type="Proteomes" id="UP001138500"/>
    </source>
</evidence>
<feature type="domain" description="UFSP1/2/DUB catalytic" evidence="3">
    <location>
        <begin position="241"/>
        <end position="456"/>
    </location>
</feature>
<evidence type="ECO:0000256" key="1">
    <source>
        <dbReference type="ARBA" id="ARBA00022801"/>
    </source>
</evidence>
<accession>A0A9W7SRR1</accession>
<name>A0A9W7SRR1_9PEZI</name>
<reference evidence="4 5" key="2">
    <citation type="journal article" date="2021" name="Curr. Genet.">
        <title>Genetic response to nitrogen starvation in the aggressive Eucalyptus foliar pathogen Teratosphaeria destructans.</title>
        <authorList>
            <person name="Havenga M."/>
            <person name="Wingfield B.D."/>
            <person name="Wingfield M.J."/>
            <person name="Dreyer L.L."/>
            <person name="Roets F."/>
            <person name="Aylward J."/>
        </authorList>
    </citation>
    <scope>NUCLEOTIDE SEQUENCE [LARGE SCALE GENOMIC DNA]</scope>
    <source>
        <strain evidence="4">CMW44962</strain>
    </source>
</reference>
<evidence type="ECO:0000259" key="3">
    <source>
        <dbReference type="Pfam" id="PF07910"/>
    </source>
</evidence>
<feature type="region of interest" description="Disordered" evidence="2">
    <location>
        <begin position="116"/>
        <end position="138"/>
    </location>
</feature>
<dbReference type="AlphaFoldDB" id="A0A9W7SRR1"/>
<evidence type="ECO:0000313" key="4">
    <source>
        <dbReference type="EMBL" id="KAH9827337.1"/>
    </source>
</evidence>
<dbReference type="Pfam" id="PF07910">
    <property type="entry name" value="Peptidase_C78"/>
    <property type="match status" value="1"/>
</dbReference>
<dbReference type="EMBL" id="RIBY02001890">
    <property type="protein sequence ID" value="KAH9827337.1"/>
    <property type="molecule type" value="Genomic_DNA"/>
</dbReference>
<keyword evidence="1" id="KW-0378">Hydrolase</keyword>
<protein>
    <submittedName>
        <fullName evidence="4">Peptidase family C78</fullName>
    </submittedName>
</protein>
<dbReference type="GO" id="GO:0016787">
    <property type="term" value="F:hydrolase activity"/>
    <property type="evidence" value="ECO:0007669"/>
    <property type="project" value="UniProtKB-KW"/>
</dbReference>
<comment type="caution">
    <text evidence="4">The sequence shown here is derived from an EMBL/GenBank/DDBJ whole genome shotgun (WGS) entry which is preliminary data.</text>
</comment>
<reference evidence="4 5" key="1">
    <citation type="journal article" date="2018" name="IMA Fungus">
        <title>IMA Genome-F 10: Nine draft genome sequences of Claviceps purpurea s.lat., including C. arundinis, C. humidiphila, and C. cf. spartinae, pseudomolecules for the pitch canker pathogen Fusarium circinatum, draft genome of Davidsoniella eucalypti, Grosmannia galeiformis, Quambalaria eucalypti, and Teratosphaeria destructans.</title>
        <authorList>
            <person name="Wingfield B.D."/>
            <person name="Liu M."/>
            <person name="Nguyen H.D."/>
            <person name="Lane F.A."/>
            <person name="Morgan S.W."/>
            <person name="De Vos L."/>
            <person name="Wilken P.M."/>
            <person name="Duong T.A."/>
            <person name="Aylward J."/>
            <person name="Coetzee M.P."/>
            <person name="Dadej K."/>
            <person name="De Beer Z.W."/>
            <person name="Findlay W."/>
            <person name="Havenga M."/>
            <person name="Kolarik M."/>
            <person name="Menzies J.G."/>
            <person name="Naidoo K."/>
            <person name="Pochopski O."/>
            <person name="Shoukouhi P."/>
            <person name="Santana Q.C."/>
            <person name="Seifert K.A."/>
            <person name="Soal N."/>
            <person name="Steenkamp E.T."/>
            <person name="Tatham C.T."/>
            <person name="van der Nest M.A."/>
            <person name="Wingfield M.J."/>
        </authorList>
    </citation>
    <scope>NUCLEOTIDE SEQUENCE [LARGE SCALE GENOMIC DNA]</scope>
    <source>
        <strain evidence="4">CMW44962</strain>
    </source>
</reference>
<organism evidence="4 5">
    <name type="scientific">Teratosphaeria destructans</name>
    <dbReference type="NCBI Taxonomy" id="418781"/>
    <lineage>
        <taxon>Eukaryota</taxon>
        <taxon>Fungi</taxon>
        <taxon>Dikarya</taxon>
        <taxon>Ascomycota</taxon>
        <taxon>Pezizomycotina</taxon>
        <taxon>Dothideomycetes</taxon>
        <taxon>Dothideomycetidae</taxon>
        <taxon>Mycosphaerellales</taxon>
        <taxon>Teratosphaeriaceae</taxon>
        <taxon>Teratosphaeria</taxon>
    </lineage>
</organism>